<name>A0A101LW94_PICGL</name>
<comment type="caution">
    <text evidence="1">The sequence shown here is derived from an EMBL/GenBank/DDBJ whole genome shotgun (WGS) entry which is preliminary data.</text>
</comment>
<protein>
    <submittedName>
        <fullName evidence="1">Uncharacterized protein</fullName>
    </submittedName>
</protein>
<dbReference type="AlphaFoldDB" id="A0A101LW94"/>
<geneLocation type="mitochondrion" evidence="1"/>
<keyword evidence="1" id="KW-0496">Mitochondrion</keyword>
<gene>
    <name evidence="1" type="ORF">ABT39_MTgene1631</name>
</gene>
<dbReference type="EMBL" id="LKAM01000011">
    <property type="protein sequence ID" value="KUM46529.1"/>
    <property type="molecule type" value="Genomic_DNA"/>
</dbReference>
<reference evidence="1" key="1">
    <citation type="journal article" date="2015" name="Genome Biol. Evol.">
        <title>Organellar Genomes of White Spruce (Picea glauca): Assembly and Annotation.</title>
        <authorList>
            <person name="Jackman S.D."/>
            <person name="Warren R.L."/>
            <person name="Gibb E.A."/>
            <person name="Vandervalk B.P."/>
            <person name="Mohamadi H."/>
            <person name="Chu J."/>
            <person name="Raymond A."/>
            <person name="Pleasance S."/>
            <person name="Coope R."/>
            <person name="Wildung M.R."/>
            <person name="Ritland C.E."/>
            <person name="Bousquet J."/>
            <person name="Jones S.J."/>
            <person name="Bohlmann J."/>
            <person name="Birol I."/>
        </authorList>
    </citation>
    <scope>NUCLEOTIDE SEQUENCE [LARGE SCALE GENOMIC DNA]</scope>
    <source>
        <tissue evidence="1">Flushing bud</tissue>
    </source>
</reference>
<evidence type="ECO:0000313" key="1">
    <source>
        <dbReference type="EMBL" id="KUM46529.1"/>
    </source>
</evidence>
<organism evidence="1">
    <name type="scientific">Picea glauca</name>
    <name type="common">White spruce</name>
    <name type="synonym">Pinus glauca</name>
    <dbReference type="NCBI Taxonomy" id="3330"/>
    <lineage>
        <taxon>Eukaryota</taxon>
        <taxon>Viridiplantae</taxon>
        <taxon>Streptophyta</taxon>
        <taxon>Embryophyta</taxon>
        <taxon>Tracheophyta</taxon>
        <taxon>Spermatophyta</taxon>
        <taxon>Pinopsida</taxon>
        <taxon>Pinidae</taxon>
        <taxon>Conifers I</taxon>
        <taxon>Pinales</taxon>
        <taxon>Pinaceae</taxon>
        <taxon>Picea</taxon>
    </lineage>
</organism>
<accession>A0A101LW94</accession>
<proteinExistence type="predicted"/>
<sequence length="110" mass="12313">MYQPPAVCTSSSQSTKLPSDTCIHNVSNGPPVKRTEPQLVVHLYCTHFIFDSNCMPLDAEMILICDPIFDIECTIGGLNNKPRGGIDPPPLRPLCREREKHYLPPRRGLL</sequence>